<proteinExistence type="predicted"/>
<feature type="region of interest" description="Disordered" evidence="1">
    <location>
        <begin position="40"/>
        <end position="77"/>
    </location>
</feature>
<sequence length="130" mass="14139">MIGDTSDDDYRCRSGVPSLIPKPPHIRLLSSGKQWPLTTGIRSHGDAGSLGVNTVRVPRWRQRRRQDTGIKGTEPNDVVSRNREAAYLSRKLSALAAVVVRSGVPTTGICAASGKILRRCRSYMASLAPN</sequence>
<evidence type="ECO:0000313" key="2">
    <source>
        <dbReference type="EMBL" id="PHJ15608.1"/>
    </source>
</evidence>
<gene>
    <name evidence="2" type="ORF">CSUI_010582</name>
</gene>
<comment type="caution">
    <text evidence="2">The sequence shown here is derived from an EMBL/GenBank/DDBJ whole genome shotgun (WGS) entry which is preliminary data.</text>
</comment>
<organism evidence="2 3">
    <name type="scientific">Cystoisospora suis</name>
    <dbReference type="NCBI Taxonomy" id="483139"/>
    <lineage>
        <taxon>Eukaryota</taxon>
        <taxon>Sar</taxon>
        <taxon>Alveolata</taxon>
        <taxon>Apicomplexa</taxon>
        <taxon>Conoidasida</taxon>
        <taxon>Coccidia</taxon>
        <taxon>Eucoccidiorida</taxon>
        <taxon>Eimeriorina</taxon>
        <taxon>Sarcocystidae</taxon>
        <taxon>Cystoisospora</taxon>
    </lineage>
</organism>
<evidence type="ECO:0000313" key="3">
    <source>
        <dbReference type="Proteomes" id="UP000221165"/>
    </source>
</evidence>
<keyword evidence="3" id="KW-1185">Reference proteome</keyword>
<evidence type="ECO:0000256" key="1">
    <source>
        <dbReference type="SAM" id="MobiDB-lite"/>
    </source>
</evidence>
<dbReference type="GeneID" id="94433896"/>
<accession>A0A2C6KG02</accession>
<name>A0A2C6KG02_9APIC</name>
<reference evidence="2 3" key="1">
    <citation type="journal article" date="2017" name="Int. J. Parasitol.">
        <title>The genome of the protozoan parasite Cystoisospora suis and a reverse vaccinology approach to identify vaccine candidates.</title>
        <authorList>
            <person name="Palmieri N."/>
            <person name="Shrestha A."/>
            <person name="Ruttkowski B."/>
            <person name="Beck T."/>
            <person name="Vogl C."/>
            <person name="Tomley F."/>
            <person name="Blake D.P."/>
            <person name="Joachim A."/>
        </authorList>
    </citation>
    <scope>NUCLEOTIDE SEQUENCE [LARGE SCALE GENOMIC DNA]</scope>
    <source>
        <strain evidence="2 3">Wien I</strain>
    </source>
</reference>
<dbReference type="RefSeq" id="XP_067917340.1">
    <property type="nucleotide sequence ID" value="XM_068070685.1"/>
</dbReference>
<dbReference type="EMBL" id="MIGC01007800">
    <property type="protein sequence ID" value="PHJ15608.1"/>
    <property type="molecule type" value="Genomic_DNA"/>
</dbReference>
<protein>
    <submittedName>
        <fullName evidence="2">Uncharacterized protein</fullName>
    </submittedName>
</protein>
<dbReference type="AlphaFoldDB" id="A0A2C6KG02"/>
<dbReference type="VEuPathDB" id="ToxoDB:CSUI_010582"/>
<dbReference type="Proteomes" id="UP000221165">
    <property type="component" value="Unassembled WGS sequence"/>
</dbReference>